<reference evidence="2 3" key="1">
    <citation type="submission" date="2024-10" db="EMBL/GenBank/DDBJ databases">
        <title>The Natural Products Discovery Center: Release of the First 8490 Sequenced Strains for Exploring Actinobacteria Biosynthetic Diversity.</title>
        <authorList>
            <person name="Kalkreuter E."/>
            <person name="Kautsar S.A."/>
            <person name="Yang D."/>
            <person name="Bader C.D."/>
            <person name="Teijaro C.N."/>
            <person name="Fluegel L."/>
            <person name="Davis C.M."/>
            <person name="Simpson J.R."/>
            <person name="Lauterbach L."/>
            <person name="Steele A.D."/>
            <person name="Gui C."/>
            <person name="Meng S."/>
            <person name="Li G."/>
            <person name="Viehrig K."/>
            <person name="Ye F."/>
            <person name="Su P."/>
            <person name="Kiefer A.F."/>
            <person name="Nichols A."/>
            <person name="Cepeda A.J."/>
            <person name="Yan W."/>
            <person name="Fan B."/>
            <person name="Jiang Y."/>
            <person name="Adhikari A."/>
            <person name="Zheng C.-J."/>
            <person name="Schuster L."/>
            <person name="Cowan T.M."/>
            <person name="Smanski M.J."/>
            <person name="Chevrette M.G."/>
            <person name="De Carvalho L.P.S."/>
            <person name="Shen B."/>
        </authorList>
    </citation>
    <scope>NUCLEOTIDE SEQUENCE [LARGE SCALE GENOMIC DNA]</scope>
    <source>
        <strain evidence="2 3">NPDC048320</strain>
    </source>
</reference>
<evidence type="ECO:0000313" key="2">
    <source>
        <dbReference type="EMBL" id="MFG3010407.1"/>
    </source>
</evidence>
<accession>A0ABW7B3B6</accession>
<evidence type="ECO:0000256" key="1">
    <source>
        <dbReference type="SAM" id="MobiDB-lite"/>
    </source>
</evidence>
<keyword evidence="3" id="KW-1185">Reference proteome</keyword>
<feature type="region of interest" description="Disordered" evidence="1">
    <location>
        <begin position="1"/>
        <end position="50"/>
    </location>
</feature>
<comment type="caution">
    <text evidence="2">The sequence shown here is derived from an EMBL/GenBank/DDBJ whole genome shotgun (WGS) entry which is preliminary data.</text>
</comment>
<proteinExistence type="predicted"/>
<name>A0ABW7B3B6_9ACTN</name>
<gene>
    <name evidence="2" type="ORF">ACGFZB_08090</name>
</gene>
<evidence type="ECO:0000313" key="3">
    <source>
        <dbReference type="Proteomes" id="UP001604267"/>
    </source>
</evidence>
<dbReference type="RefSeq" id="WP_392816522.1">
    <property type="nucleotide sequence ID" value="NZ_JBICYV010000003.1"/>
</dbReference>
<sequence>MISLAYCGTRPGFRRLGGRAGSAKPNPPTPPASERRGSPLLAEAAGGTSG</sequence>
<organism evidence="2 3">
    <name type="scientific">Streptomyces cinerochromogenes</name>
    <dbReference type="NCBI Taxonomy" id="66422"/>
    <lineage>
        <taxon>Bacteria</taxon>
        <taxon>Bacillati</taxon>
        <taxon>Actinomycetota</taxon>
        <taxon>Actinomycetes</taxon>
        <taxon>Kitasatosporales</taxon>
        <taxon>Streptomycetaceae</taxon>
        <taxon>Streptomyces</taxon>
    </lineage>
</organism>
<dbReference type="EMBL" id="JBICYV010000003">
    <property type="protein sequence ID" value="MFG3010407.1"/>
    <property type="molecule type" value="Genomic_DNA"/>
</dbReference>
<protein>
    <submittedName>
        <fullName evidence="2">Uncharacterized protein</fullName>
    </submittedName>
</protein>
<dbReference type="Proteomes" id="UP001604267">
    <property type="component" value="Unassembled WGS sequence"/>
</dbReference>